<dbReference type="InterPro" id="IPR007161">
    <property type="entry name" value="DUF364"/>
</dbReference>
<dbReference type="EMBL" id="SOKU01000240">
    <property type="protein sequence ID" value="TES85248.1"/>
    <property type="molecule type" value="Genomic_DNA"/>
</dbReference>
<sequence>MIVDELISQVKDAAKKRLAVDVRIGLKYTGVVLDDGSCGLAATPTHELPYPSKYPGNLRNQGAGELVDLARSTEILPSTVCVAAINALLKPENTETVPGDITKHLRISKKDTVGMVGAFMPLIPWVRNRAGKLFVFERYPLQGVKEYQPDWTEPLLLPQCSVAIISATSIANKTIDSLLTYLRGAHMVALVGATTPLSLSVFKRTRINILSGIKVMDPCKLLEVVSQGGGARDFADSVTKVNIVLDQR</sequence>
<dbReference type="Proteomes" id="UP000320781">
    <property type="component" value="Unassembled WGS sequence"/>
</dbReference>
<dbReference type="SUPFAM" id="SSF159713">
    <property type="entry name" value="Dhaf3308-like"/>
    <property type="match status" value="1"/>
</dbReference>
<feature type="domain" description="Putative heavy-metal chelation" evidence="1">
    <location>
        <begin position="102"/>
        <end position="241"/>
    </location>
</feature>
<protein>
    <recommendedName>
        <fullName evidence="5">DUF364 domain-containing protein</fullName>
    </recommendedName>
</protein>
<proteinExistence type="predicted"/>
<dbReference type="Pfam" id="PF13938">
    <property type="entry name" value="DUF4213"/>
    <property type="match status" value="1"/>
</dbReference>
<evidence type="ECO:0000259" key="2">
    <source>
        <dbReference type="Pfam" id="PF13938"/>
    </source>
</evidence>
<reference evidence="3 4" key="1">
    <citation type="submission" date="2019-03" db="EMBL/GenBank/DDBJ databases">
        <title>Metabolic potential of uncultured bacteria and archaea associated with petroleum seepage in deep-sea sediments.</title>
        <authorList>
            <person name="Dong X."/>
            <person name="Hubert C."/>
        </authorList>
    </citation>
    <scope>NUCLEOTIDE SEQUENCE [LARGE SCALE GENOMIC DNA]</scope>
    <source>
        <strain evidence="3">E44_bin92</strain>
    </source>
</reference>
<dbReference type="Gene3D" id="3.30.390.100">
    <property type="match status" value="1"/>
</dbReference>
<dbReference type="Pfam" id="PF04016">
    <property type="entry name" value="DUF364"/>
    <property type="match status" value="1"/>
</dbReference>
<gene>
    <name evidence="3" type="ORF">E3J95_04850</name>
</gene>
<dbReference type="InterPro" id="IPR025251">
    <property type="entry name" value="DUF4213"/>
</dbReference>
<feature type="domain" description="DUF4213" evidence="2">
    <location>
        <begin position="9"/>
        <end position="89"/>
    </location>
</feature>
<dbReference type="AlphaFoldDB" id="A0A523QI54"/>
<name>A0A523QI54_UNCAE</name>
<dbReference type="Gene3D" id="3.40.50.11590">
    <property type="match status" value="1"/>
</dbReference>
<organism evidence="3 4">
    <name type="scientific">Aerophobetes bacterium</name>
    <dbReference type="NCBI Taxonomy" id="2030807"/>
    <lineage>
        <taxon>Bacteria</taxon>
        <taxon>Candidatus Aerophobota</taxon>
    </lineage>
</organism>
<accession>A0A523QI54</accession>
<evidence type="ECO:0000259" key="1">
    <source>
        <dbReference type="Pfam" id="PF04016"/>
    </source>
</evidence>
<evidence type="ECO:0000313" key="3">
    <source>
        <dbReference type="EMBL" id="TES85248.1"/>
    </source>
</evidence>
<evidence type="ECO:0000313" key="4">
    <source>
        <dbReference type="Proteomes" id="UP000320781"/>
    </source>
</evidence>
<comment type="caution">
    <text evidence="3">The sequence shown here is derived from an EMBL/GenBank/DDBJ whole genome shotgun (WGS) entry which is preliminary data.</text>
</comment>
<evidence type="ECO:0008006" key="5">
    <source>
        <dbReference type="Google" id="ProtNLM"/>
    </source>
</evidence>